<comment type="caution">
    <text evidence="8">The sequence shown here is derived from an EMBL/GenBank/DDBJ whole genome shotgun (WGS) entry which is preliminary data.</text>
</comment>
<keyword evidence="7" id="KW-0539">Nucleus</keyword>
<evidence type="ECO:0000256" key="4">
    <source>
        <dbReference type="ARBA" id="ARBA00022737"/>
    </source>
</evidence>
<evidence type="ECO:0000256" key="1">
    <source>
        <dbReference type="ARBA" id="ARBA00002355"/>
    </source>
</evidence>
<keyword evidence="7" id="KW-0698">rRNA processing</keyword>
<evidence type="ECO:0000256" key="6">
    <source>
        <dbReference type="PROSITE-ProRule" id="PRU00221"/>
    </source>
</evidence>
<comment type="similarity">
    <text evidence="2 7">Belongs to the WD repeat IPI3/WDR18 family.</text>
</comment>
<dbReference type="AlphaFoldDB" id="K0KTN1"/>
<evidence type="ECO:0000313" key="9">
    <source>
        <dbReference type="Proteomes" id="UP000009328"/>
    </source>
</evidence>
<dbReference type="InterPro" id="IPR001680">
    <property type="entry name" value="WD40_rpt"/>
</dbReference>
<evidence type="ECO:0000256" key="2">
    <source>
        <dbReference type="ARBA" id="ARBA00010143"/>
    </source>
</evidence>
<feature type="repeat" description="WD" evidence="6">
    <location>
        <begin position="145"/>
        <end position="178"/>
    </location>
</feature>
<dbReference type="STRING" id="1206466.K0KTN1"/>
<dbReference type="EMBL" id="CAIF01000153">
    <property type="protein sequence ID" value="CCH44739.1"/>
    <property type="molecule type" value="Genomic_DNA"/>
</dbReference>
<evidence type="ECO:0000256" key="3">
    <source>
        <dbReference type="ARBA" id="ARBA00022574"/>
    </source>
</evidence>
<dbReference type="PROSITE" id="PS50082">
    <property type="entry name" value="WD_REPEATS_2"/>
    <property type="match status" value="1"/>
</dbReference>
<keyword evidence="4" id="KW-0677">Repeat</keyword>
<dbReference type="HOGENOM" id="CLU_029749_4_0_1"/>
<dbReference type="InParanoid" id="K0KTN1"/>
<dbReference type="Pfam" id="PF00400">
    <property type="entry name" value="WD40"/>
    <property type="match status" value="2"/>
</dbReference>
<comment type="subunit">
    <text evidence="7">Component of the RIX1 complex, composed of IPI1, RIX1/IPI2 and IPI3 in a 1:2:2 stoichiometry. The complex interacts (via RIX1) with MDN1 (via its hexameric AAA ATPase ring) and the pre-60S ribosome particles.</text>
</comment>
<dbReference type="InterPro" id="IPR045227">
    <property type="entry name" value="WDR18/Ipi3/RID3"/>
</dbReference>
<dbReference type="Gene3D" id="2.130.10.10">
    <property type="entry name" value="YVTN repeat-like/Quinoprotein amine dehydrogenase"/>
    <property type="match status" value="2"/>
</dbReference>
<reference evidence="8 9" key="1">
    <citation type="journal article" date="2012" name="Eukaryot. Cell">
        <title>Draft genome sequence of Wickerhamomyces ciferrii NRRL Y-1031 F-60-10.</title>
        <authorList>
            <person name="Schneider J."/>
            <person name="Andrea H."/>
            <person name="Blom J."/>
            <person name="Jaenicke S."/>
            <person name="Ruckert C."/>
            <person name="Schorsch C."/>
            <person name="Szczepanowski R."/>
            <person name="Farwick M."/>
            <person name="Goesmann A."/>
            <person name="Puhler A."/>
            <person name="Schaffer S."/>
            <person name="Tauch A."/>
            <person name="Kohler T."/>
            <person name="Brinkrolf K."/>
        </authorList>
    </citation>
    <scope>NUCLEOTIDE SEQUENCE [LARGE SCALE GENOMIC DNA]</scope>
    <source>
        <strain evidence="9">ATCC 14091 / BCRC 22168 / CBS 111 / JCM 3599 / NBRC 0793 / NRRL Y-1031 F-60-10</strain>
    </source>
</reference>
<evidence type="ECO:0000256" key="5">
    <source>
        <dbReference type="ARBA" id="ARBA00026229"/>
    </source>
</evidence>
<comment type="subcellular location">
    <subcellularLocation>
        <location evidence="7">Nucleus</location>
    </subcellularLocation>
</comment>
<dbReference type="SUPFAM" id="SSF50978">
    <property type="entry name" value="WD40 repeat-like"/>
    <property type="match status" value="1"/>
</dbReference>
<dbReference type="PANTHER" id="PTHR18763">
    <property type="entry name" value="WD-REPEAT PROTEIN 18"/>
    <property type="match status" value="1"/>
</dbReference>
<name>K0KTN1_WICCF</name>
<keyword evidence="9" id="KW-1185">Reference proteome</keyword>
<organism evidence="8 9">
    <name type="scientific">Wickerhamomyces ciferrii (strain ATCC 14091 / BCRC 22168 / CBS 111 / JCM 3599 / NBRC 0793 / NRRL Y-1031 F-60-10)</name>
    <name type="common">Yeast</name>
    <name type="synonym">Pichia ciferrii</name>
    <dbReference type="NCBI Taxonomy" id="1206466"/>
    <lineage>
        <taxon>Eukaryota</taxon>
        <taxon>Fungi</taxon>
        <taxon>Dikarya</taxon>
        <taxon>Ascomycota</taxon>
        <taxon>Saccharomycotina</taxon>
        <taxon>Saccharomycetes</taxon>
        <taxon>Phaffomycetales</taxon>
        <taxon>Wickerhamomycetaceae</taxon>
        <taxon>Wickerhamomyces</taxon>
    </lineage>
</organism>
<dbReference type="PANTHER" id="PTHR18763:SF0">
    <property type="entry name" value="WD REPEAT-CONTAINING PROTEIN 18"/>
    <property type="match status" value="1"/>
</dbReference>
<evidence type="ECO:0000313" key="8">
    <source>
        <dbReference type="EMBL" id="CCH44739.1"/>
    </source>
</evidence>
<protein>
    <recommendedName>
        <fullName evidence="5 7">Pre-rRNA-processing protein IPI3</fullName>
    </recommendedName>
</protein>
<dbReference type="FunCoup" id="K0KTN1">
    <property type="interactions" value="487"/>
</dbReference>
<dbReference type="Proteomes" id="UP000009328">
    <property type="component" value="Unassembled WGS sequence"/>
</dbReference>
<dbReference type="GO" id="GO:0006364">
    <property type="term" value="P:rRNA processing"/>
    <property type="evidence" value="ECO:0007669"/>
    <property type="project" value="UniProtKB-UniRule"/>
</dbReference>
<dbReference type="PROSITE" id="PS50294">
    <property type="entry name" value="WD_REPEATS_REGION"/>
    <property type="match status" value="1"/>
</dbReference>
<dbReference type="InterPro" id="IPR036322">
    <property type="entry name" value="WD40_repeat_dom_sf"/>
</dbReference>
<dbReference type="SMART" id="SM00320">
    <property type="entry name" value="WD40"/>
    <property type="match status" value="4"/>
</dbReference>
<accession>K0KTN1</accession>
<dbReference type="GO" id="GO:0005656">
    <property type="term" value="C:nuclear pre-replicative complex"/>
    <property type="evidence" value="ECO:0007669"/>
    <property type="project" value="TreeGrafter"/>
</dbReference>
<proteinExistence type="inferred from homology"/>
<keyword evidence="3 6" id="KW-0853">WD repeat</keyword>
<sequence>MEEIVYYNSEGHGDDKNAAQVNAFATSIHTQSHNYAFRQSSSYPHGSVITGTSAGDRVFVASRGKALINVYTWGKESPDQRIPIPEQLTSLTLCPNSPNVYNEEYDVENDSNFPKFRLPYLLVGGGLSGKIYVWELNSGLLLCVKEAHYQSVNVLKTTSDGSYLVSGGKDARVLIWKIIDLISFVKDDDKVIKPVQIISDNTLEITDIFINNSIHQDSKIYTVSRDSTIRVYETTNFQLISTFIVGQQVESIVVDSADRAIYLGLNNGNIRQINIYEPNPATNVLEAKGGYGKVITLSEDHQLTNTLTHHSPNPVTSLGLSLDGSLLVSGDSSGKITISDVLSKQIVKELKELNSKITNIEVFSTHKNALNQTIDKTSKAIPPFKRVISNKNPKEQDVVFQVGEDQEEQLFNIEEHLNRVSKESLYFQNLNGVNSEVVFANDQQSNNGSNSNDGELVQELQEKVTKLTKAYTDIRKLYEDLYSEHTNQ</sequence>
<comment type="function">
    <text evidence="1 7">Component of the RIX1 complex required for processing of ITS2 sequences from 35S pre-rRNA.</text>
</comment>
<dbReference type="GO" id="GO:0006261">
    <property type="term" value="P:DNA-templated DNA replication"/>
    <property type="evidence" value="ECO:0007669"/>
    <property type="project" value="TreeGrafter"/>
</dbReference>
<dbReference type="GO" id="GO:0120330">
    <property type="term" value="C:rixosome complex"/>
    <property type="evidence" value="ECO:0007669"/>
    <property type="project" value="UniProtKB-UniRule"/>
</dbReference>
<gene>
    <name evidence="8" type="ORF">BN7_4307</name>
</gene>
<evidence type="ECO:0000256" key="7">
    <source>
        <dbReference type="RuleBase" id="RU369067"/>
    </source>
</evidence>
<dbReference type="InterPro" id="IPR015943">
    <property type="entry name" value="WD40/YVTN_repeat-like_dom_sf"/>
</dbReference>
<dbReference type="eggNOG" id="KOG0646">
    <property type="taxonomic scope" value="Eukaryota"/>
</dbReference>